<keyword evidence="5 6" id="KW-0505">Motor protein</keyword>
<proteinExistence type="inferred from homology"/>
<dbReference type="InterPro" id="IPR036961">
    <property type="entry name" value="Kinesin_motor_dom_sf"/>
</dbReference>
<evidence type="ECO:0000256" key="8">
    <source>
        <dbReference type="SAM" id="MobiDB-lite"/>
    </source>
</evidence>
<dbReference type="InterPro" id="IPR019821">
    <property type="entry name" value="Kinesin_motor_CS"/>
</dbReference>
<dbReference type="InterPro" id="IPR027640">
    <property type="entry name" value="Kinesin-like_fam"/>
</dbReference>
<comment type="caution">
    <text evidence="10">The sequence shown here is derived from an EMBL/GenBank/DDBJ whole genome shotgun (WGS) entry which is preliminary data.</text>
</comment>
<dbReference type="CDD" id="cd01370">
    <property type="entry name" value="KISc_KIP3_like"/>
    <property type="match status" value="1"/>
</dbReference>
<feature type="region of interest" description="Disordered" evidence="8">
    <location>
        <begin position="446"/>
        <end position="478"/>
    </location>
</feature>
<evidence type="ECO:0000313" key="10">
    <source>
        <dbReference type="EMBL" id="KAJ1983178.1"/>
    </source>
</evidence>
<organism evidence="10 11">
    <name type="scientific">Dimargaris verticillata</name>
    <dbReference type="NCBI Taxonomy" id="2761393"/>
    <lineage>
        <taxon>Eukaryota</taxon>
        <taxon>Fungi</taxon>
        <taxon>Fungi incertae sedis</taxon>
        <taxon>Zoopagomycota</taxon>
        <taxon>Kickxellomycotina</taxon>
        <taxon>Dimargaritomycetes</taxon>
        <taxon>Dimargaritales</taxon>
        <taxon>Dimargaritaceae</taxon>
        <taxon>Dimargaris</taxon>
    </lineage>
</organism>
<feature type="compositionally biased region" description="Low complexity" evidence="8">
    <location>
        <begin position="797"/>
        <end position="810"/>
    </location>
</feature>
<dbReference type="PANTHER" id="PTHR47968:SF13">
    <property type="entry name" value="KINESIN-LIKE PROTEIN KIF19 ISOFORM X1"/>
    <property type="match status" value="1"/>
</dbReference>
<feature type="region of interest" description="Disordered" evidence="8">
    <location>
        <begin position="724"/>
        <end position="918"/>
    </location>
</feature>
<evidence type="ECO:0000256" key="5">
    <source>
        <dbReference type="ARBA" id="ARBA00023175"/>
    </source>
</evidence>
<dbReference type="Pfam" id="PF00225">
    <property type="entry name" value="Kinesin"/>
    <property type="match status" value="1"/>
</dbReference>
<protein>
    <submittedName>
        <fullName evidence="10">Tubulin-dependent ATPase kip3</fullName>
    </submittedName>
</protein>
<keyword evidence="4 7" id="KW-0175">Coiled coil</keyword>
<evidence type="ECO:0000256" key="4">
    <source>
        <dbReference type="ARBA" id="ARBA00023054"/>
    </source>
</evidence>
<dbReference type="PROSITE" id="PS00411">
    <property type="entry name" value="KINESIN_MOTOR_1"/>
    <property type="match status" value="1"/>
</dbReference>
<comment type="similarity">
    <text evidence="6">Belongs to the TRAFAC class myosin-kinesin ATPase superfamily. Kinesin family.</text>
</comment>
<dbReference type="PROSITE" id="PS50067">
    <property type="entry name" value="KINESIN_MOTOR_2"/>
    <property type="match status" value="1"/>
</dbReference>
<dbReference type="AlphaFoldDB" id="A0A9W8EAA9"/>
<dbReference type="OrthoDB" id="3176171at2759"/>
<evidence type="ECO:0000313" key="11">
    <source>
        <dbReference type="Proteomes" id="UP001151582"/>
    </source>
</evidence>
<dbReference type="Proteomes" id="UP001151582">
    <property type="component" value="Unassembled WGS sequence"/>
</dbReference>
<feature type="domain" description="Kinesin motor" evidence="9">
    <location>
        <begin position="31"/>
        <end position="404"/>
    </location>
</feature>
<feature type="compositionally biased region" description="Polar residues" evidence="8">
    <location>
        <begin position="760"/>
        <end position="787"/>
    </location>
</feature>
<reference evidence="10" key="1">
    <citation type="submission" date="2022-07" db="EMBL/GenBank/DDBJ databases">
        <title>Phylogenomic reconstructions and comparative analyses of Kickxellomycotina fungi.</title>
        <authorList>
            <person name="Reynolds N.K."/>
            <person name="Stajich J.E."/>
            <person name="Barry K."/>
            <person name="Grigoriev I.V."/>
            <person name="Crous P."/>
            <person name="Smith M.E."/>
        </authorList>
    </citation>
    <scope>NUCLEOTIDE SEQUENCE</scope>
    <source>
        <strain evidence="10">RSA 567</strain>
    </source>
</reference>
<evidence type="ECO:0000256" key="6">
    <source>
        <dbReference type="PROSITE-ProRule" id="PRU00283"/>
    </source>
</evidence>
<evidence type="ECO:0000256" key="3">
    <source>
        <dbReference type="ARBA" id="ARBA00022840"/>
    </source>
</evidence>
<dbReference type="PANTHER" id="PTHR47968">
    <property type="entry name" value="CENTROMERE PROTEIN E"/>
    <property type="match status" value="1"/>
</dbReference>
<dbReference type="InterPro" id="IPR001752">
    <property type="entry name" value="Kinesin_motor_dom"/>
</dbReference>
<name>A0A9W8EAA9_9FUNG</name>
<evidence type="ECO:0000256" key="1">
    <source>
        <dbReference type="ARBA" id="ARBA00022701"/>
    </source>
</evidence>
<feature type="region of interest" description="Disordered" evidence="8">
    <location>
        <begin position="936"/>
        <end position="1085"/>
    </location>
</feature>
<dbReference type="InterPro" id="IPR027417">
    <property type="entry name" value="P-loop_NTPase"/>
</dbReference>
<keyword evidence="3 6" id="KW-0067">ATP-binding</keyword>
<gene>
    <name evidence="10" type="primary">KIP3</name>
    <name evidence="10" type="ORF">H4R34_001423</name>
</gene>
<dbReference type="GO" id="GO:0007018">
    <property type="term" value="P:microtubule-based movement"/>
    <property type="evidence" value="ECO:0007669"/>
    <property type="project" value="InterPro"/>
</dbReference>
<dbReference type="SMART" id="SM00129">
    <property type="entry name" value="KISc"/>
    <property type="match status" value="1"/>
</dbReference>
<keyword evidence="2 6" id="KW-0547">Nucleotide-binding</keyword>
<dbReference type="GO" id="GO:0005524">
    <property type="term" value="F:ATP binding"/>
    <property type="evidence" value="ECO:0007669"/>
    <property type="project" value="UniProtKB-UniRule"/>
</dbReference>
<keyword evidence="11" id="KW-1185">Reference proteome</keyword>
<dbReference type="GO" id="GO:0008017">
    <property type="term" value="F:microtubule binding"/>
    <property type="evidence" value="ECO:0007669"/>
    <property type="project" value="InterPro"/>
</dbReference>
<feature type="compositionally biased region" description="Polar residues" evidence="8">
    <location>
        <begin position="980"/>
        <end position="1013"/>
    </location>
</feature>
<evidence type="ECO:0000256" key="7">
    <source>
        <dbReference type="SAM" id="Coils"/>
    </source>
</evidence>
<evidence type="ECO:0000259" key="9">
    <source>
        <dbReference type="PROSITE" id="PS50067"/>
    </source>
</evidence>
<dbReference type="GO" id="GO:0003777">
    <property type="term" value="F:microtubule motor activity"/>
    <property type="evidence" value="ECO:0007669"/>
    <property type="project" value="InterPro"/>
</dbReference>
<feature type="coiled-coil region" evidence="7">
    <location>
        <begin position="419"/>
        <end position="446"/>
    </location>
</feature>
<dbReference type="GO" id="GO:0005874">
    <property type="term" value="C:microtubule"/>
    <property type="evidence" value="ECO:0007669"/>
    <property type="project" value="UniProtKB-KW"/>
</dbReference>
<dbReference type="SUPFAM" id="SSF52540">
    <property type="entry name" value="P-loop containing nucleoside triphosphate hydrolases"/>
    <property type="match status" value="1"/>
</dbReference>
<dbReference type="Gene3D" id="3.40.850.10">
    <property type="entry name" value="Kinesin motor domain"/>
    <property type="match status" value="1"/>
</dbReference>
<feature type="binding site" evidence="6">
    <location>
        <begin position="159"/>
        <end position="166"/>
    </location>
    <ligand>
        <name>ATP</name>
        <dbReference type="ChEBI" id="CHEBI:30616"/>
    </ligand>
</feature>
<feature type="compositionally biased region" description="Polar residues" evidence="8">
    <location>
        <begin position="936"/>
        <end position="948"/>
    </location>
</feature>
<dbReference type="PRINTS" id="PR00380">
    <property type="entry name" value="KINESINHEAVY"/>
</dbReference>
<evidence type="ECO:0000256" key="2">
    <source>
        <dbReference type="ARBA" id="ARBA00022741"/>
    </source>
</evidence>
<dbReference type="EMBL" id="JANBQB010000066">
    <property type="protein sequence ID" value="KAJ1983178.1"/>
    <property type="molecule type" value="Genomic_DNA"/>
</dbReference>
<keyword evidence="1" id="KW-0493">Microtubule</keyword>
<sequence>MLVDAASAAPTNDSLPSAAAEVAVPTSQESAILVTVRVRPFTEREKALLPSATPARFNFGCEPNAETITPLNGKTNLRKVVEVMDERILVFDPPDERASSSYGHSTAPAQTNKRHKDVRFAFDRVFNADSTQQEVYLATTQPLIDAVLQGFNATVFAYGATGCGKTHTISGTPEDPGIIFLTMKELFEKIKTYEQDKVVEASLSYLEVYNETIRDLLIEPGTSAKPLALREDARRGVVVAGLNECHPNTVEDVMELVLRGNRNRTQSPTEANATSSRSHAVLQINIRQKSRAGGLSNDMVSATLSLIDLAGSERASVTKNRGSRLLEGANINRSLLALANCINALCDEKKKRHIPYRDSKLTRLLKFSLGGNCRTVMIVCCSPASTYYEETYNTLKYANRAKNIKTKVERNTLSVKAHVSQYVKQIKEQALQIQRLRSENAALKARATANESSDQDALFSSPILPPNSLPGAGEPRQTTASLQVVEDIRNQLSTAYDAVRSTEWEYASVCVVADLFAHYETTLKQWHSRYSPPNDADSALSQEGQQLQETVAELLSDIQERSQHLTRHLDHTSTLLSRHRLATRQADYTANPLAMKALTSDQKYRLDQEKRLFELNCTNTRLSRSLEISQRLLFDEFRLTQKLMKSNAHHLTNMSDVIDNYVQHIGRDNIAVEASENELARAMEFIDGEVKAFSNCIRAATAAGPAKWQVDPLPSSKYSARLTAETLVPHPPTVRTASQPTPRRPSMANENRRTARQFLASHSSTGSAGPSRSRPPTTGAPNRQNGLSRAASRGMPTNTAARRTAQRSARPIPPASRNPPIAGSSSRDSYPPNPHKRTRGMLSSQPSLECMKPSKRVASAENMHPNGNTLGQGLGLQGITGTSTASTANPPLLWSVSPPHSESPTGIKNADAAGSPSTSMVIDLTHNSHVSLANANSSVATGSSQASGDSPRFEPPPLDAVPARSILKSNRSVPNYCKPTASSRSHSNYARRMTVSQLSAPLGNGSSTTNSIGNGPARPSGVRQARPSQAAAPPPRHRVSARRLLEAAKAGTSIDDLEASESSQEKAPATATGSGSTSALGFKTV</sequence>
<accession>A0A9W8EAA9</accession>